<sequence>MGMTAVVTGGRGIGFAVSEELVRQDHKVVLVTRDRARGEQAVAALGDQAELVVGDLSVLADVRAVAGELQRLGRIDVLVHNAGIWPTKLARTPDGFEQAFAVNHLAPFLLNHLLEPRRVVQVSAGLYVKGRFDPARTPTGEDFHRMRTYCTTKLANLMMVPLFAERGLTIDAVHPGVIKTGLGDTTGLMGLIMKFVKRSWPAPPVGAEPVVKLALAEGSGRYYDRFTETPLAPVATDRALARRVWAQAIELAGVS</sequence>
<accession>A0A428Z1E0</accession>
<dbReference type="SUPFAM" id="SSF51735">
    <property type="entry name" value="NAD(P)-binding Rossmann-fold domains"/>
    <property type="match status" value="1"/>
</dbReference>
<dbReference type="Pfam" id="PF00106">
    <property type="entry name" value="adh_short"/>
    <property type="match status" value="1"/>
</dbReference>
<gene>
    <name evidence="2" type="ORF">DMH04_32830</name>
</gene>
<proteinExistence type="predicted"/>
<dbReference type="RefSeq" id="WP_037261548.1">
    <property type="nucleotide sequence ID" value="NZ_QHKI01000035.1"/>
</dbReference>
<dbReference type="PANTHER" id="PTHR43157:SF31">
    <property type="entry name" value="PHOSPHATIDYLINOSITOL-GLYCAN BIOSYNTHESIS CLASS F PROTEIN"/>
    <property type="match status" value="1"/>
</dbReference>
<organism evidence="2 3">
    <name type="scientific">Kibdelosporangium aridum</name>
    <dbReference type="NCBI Taxonomy" id="2030"/>
    <lineage>
        <taxon>Bacteria</taxon>
        <taxon>Bacillati</taxon>
        <taxon>Actinomycetota</taxon>
        <taxon>Actinomycetes</taxon>
        <taxon>Pseudonocardiales</taxon>
        <taxon>Pseudonocardiaceae</taxon>
        <taxon>Kibdelosporangium</taxon>
    </lineage>
</organism>
<dbReference type="PRINTS" id="PR00081">
    <property type="entry name" value="GDHRDH"/>
</dbReference>
<evidence type="ECO:0000256" key="1">
    <source>
        <dbReference type="ARBA" id="ARBA00023002"/>
    </source>
</evidence>
<evidence type="ECO:0000313" key="2">
    <source>
        <dbReference type="EMBL" id="RSM78654.1"/>
    </source>
</evidence>
<dbReference type="OrthoDB" id="3237043at2"/>
<dbReference type="Proteomes" id="UP000287547">
    <property type="component" value="Unassembled WGS sequence"/>
</dbReference>
<dbReference type="AlphaFoldDB" id="A0A428Z1E0"/>
<dbReference type="EMBL" id="QHKI01000035">
    <property type="protein sequence ID" value="RSM78654.1"/>
    <property type="molecule type" value="Genomic_DNA"/>
</dbReference>
<name>A0A428Z1E0_KIBAR</name>
<dbReference type="InterPro" id="IPR036291">
    <property type="entry name" value="NAD(P)-bd_dom_sf"/>
</dbReference>
<dbReference type="Gene3D" id="3.40.50.720">
    <property type="entry name" value="NAD(P)-binding Rossmann-like Domain"/>
    <property type="match status" value="1"/>
</dbReference>
<keyword evidence="1" id="KW-0560">Oxidoreductase</keyword>
<dbReference type="PANTHER" id="PTHR43157">
    <property type="entry name" value="PHOSPHATIDYLINOSITOL-GLYCAN BIOSYNTHESIS CLASS F PROTEIN-RELATED"/>
    <property type="match status" value="1"/>
</dbReference>
<evidence type="ECO:0000313" key="3">
    <source>
        <dbReference type="Proteomes" id="UP000287547"/>
    </source>
</evidence>
<dbReference type="InterPro" id="IPR002347">
    <property type="entry name" value="SDR_fam"/>
</dbReference>
<dbReference type="GO" id="GO:0016491">
    <property type="term" value="F:oxidoreductase activity"/>
    <property type="evidence" value="ECO:0007669"/>
    <property type="project" value="UniProtKB-KW"/>
</dbReference>
<protein>
    <submittedName>
        <fullName evidence="2">Retinol dehydrogenase</fullName>
    </submittedName>
</protein>
<reference evidence="2 3" key="1">
    <citation type="submission" date="2018-05" db="EMBL/GenBank/DDBJ databases">
        <title>Evolution of GPA BGCs.</title>
        <authorList>
            <person name="Waglechner N."/>
            <person name="Wright G.D."/>
        </authorList>
    </citation>
    <scope>NUCLEOTIDE SEQUENCE [LARGE SCALE GENOMIC DNA]</scope>
    <source>
        <strain evidence="2 3">A82846</strain>
    </source>
</reference>
<comment type="caution">
    <text evidence="2">The sequence shown here is derived from an EMBL/GenBank/DDBJ whole genome shotgun (WGS) entry which is preliminary data.</text>
</comment>